<dbReference type="GeneID" id="87596577"/>
<sequence>MDNLEVILVDFKKSALDTLIFAELEIKSSQVIRSHFFDKNQNRDVEFQQINSFQKILTPNGTGNVFLRELNMGYTMKDVMVVFSFDDIYGDIVFNFPESGLFTEDSNTTTIAAKQVIEFFIRIKEKFDIPNVKIGIEPASDDDTCLIELNENFIDIDTATKKLLNVN</sequence>
<dbReference type="AlphaFoldDB" id="A0A0M0KNQ1"/>
<gene>
    <name evidence="1" type="ORF">AMD02_14935</name>
</gene>
<protein>
    <submittedName>
        <fullName evidence="1">Uncharacterized protein</fullName>
    </submittedName>
</protein>
<dbReference type="RefSeq" id="WP_053431844.1">
    <property type="nucleotide sequence ID" value="NZ_CP040441.1"/>
</dbReference>
<organism evidence="1">
    <name type="scientific">Halalkalibacterium halodurans</name>
    <name type="common">Bacillus halodurans</name>
    <dbReference type="NCBI Taxonomy" id="86665"/>
    <lineage>
        <taxon>Bacteria</taxon>
        <taxon>Bacillati</taxon>
        <taxon>Bacillota</taxon>
        <taxon>Bacilli</taxon>
        <taxon>Bacillales</taxon>
        <taxon>Bacillaceae</taxon>
        <taxon>Halalkalibacterium (ex Joshi et al. 2022)</taxon>
    </lineage>
</organism>
<name>A0A0M0KNQ1_ALKHA</name>
<accession>A0A0M0KNQ1</accession>
<dbReference type="EMBL" id="LILD01000001">
    <property type="protein sequence ID" value="KOO39998.1"/>
    <property type="molecule type" value="Genomic_DNA"/>
</dbReference>
<dbReference type="PATRIC" id="fig|136160.3.peg.3465"/>
<reference evidence="1" key="1">
    <citation type="submission" date="2015-08" db="EMBL/GenBank/DDBJ databases">
        <title>Complete DNA Sequence of Pseudomonas syringae pv. actinidiae, the Causal Agent of Kiwifruit Canker Disease.</title>
        <authorList>
            <person name="Rikkerink E.H.A."/>
            <person name="Fineran P.C."/>
        </authorList>
    </citation>
    <scope>NUCLEOTIDE SEQUENCE</scope>
    <source>
        <strain evidence="1">DSM 13666</strain>
    </source>
</reference>
<evidence type="ECO:0000313" key="1">
    <source>
        <dbReference type="EMBL" id="KOO39998.1"/>
    </source>
</evidence>
<comment type="caution">
    <text evidence="1">The sequence shown here is derived from an EMBL/GenBank/DDBJ whole genome shotgun (WGS) entry which is preliminary data.</text>
</comment>
<proteinExistence type="predicted"/>